<dbReference type="HOGENOM" id="CLU_025996_13_0_10"/>
<evidence type="ECO:0000313" key="3">
    <source>
        <dbReference type="Proteomes" id="UP000028933"/>
    </source>
</evidence>
<gene>
    <name evidence="2" type="ORF">BD94_3318</name>
</gene>
<dbReference type="SUPFAM" id="SSF53448">
    <property type="entry name" value="Nucleotide-diphospho-sugar transferases"/>
    <property type="match status" value="1"/>
</dbReference>
<accession>A0A077EKS5</accession>
<dbReference type="EMBL" id="CP007547">
    <property type="protein sequence ID" value="AIL47093.1"/>
    <property type="molecule type" value="Genomic_DNA"/>
</dbReference>
<evidence type="ECO:0000313" key="2">
    <source>
        <dbReference type="EMBL" id="AIL47093.1"/>
    </source>
</evidence>
<dbReference type="InterPro" id="IPR029044">
    <property type="entry name" value="Nucleotide-diphossugar_trans"/>
</dbReference>
<dbReference type="RefSeq" id="WP_024565970.1">
    <property type="nucleotide sequence ID" value="NZ_CP007547.1"/>
</dbReference>
<reference evidence="2 3" key="1">
    <citation type="journal article" date="2013" name="Lancet">
        <title>First case of E anophelis outbreak in an intensive-care unit.</title>
        <authorList>
            <person name="Teo J."/>
            <person name="Tan S.Y."/>
            <person name="Tay M."/>
            <person name="Ding Y."/>
            <person name="Kjelleberg S."/>
            <person name="Givskov M."/>
            <person name="Lin R.T."/>
            <person name="Yang L."/>
        </authorList>
    </citation>
    <scope>NUCLEOTIDE SEQUENCE [LARGE SCALE GENOMIC DNA]</scope>
    <source>
        <strain evidence="2 3">NUHP1</strain>
    </source>
</reference>
<keyword evidence="2" id="KW-0808">Transferase</keyword>
<proteinExistence type="predicted"/>
<organism evidence="2 3">
    <name type="scientific">Elizabethkingia anophelis NUHP1</name>
    <dbReference type="NCBI Taxonomy" id="1338011"/>
    <lineage>
        <taxon>Bacteria</taxon>
        <taxon>Pseudomonadati</taxon>
        <taxon>Bacteroidota</taxon>
        <taxon>Flavobacteriia</taxon>
        <taxon>Flavobacteriales</taxon>
        <taxon>Weeksellaceae</taxon>
        <taxon>Elizabethkingia</taxon>
    </lineage>
</organism>
<feature type="domain" description="Glycosyltransferase 2-like" evidence="1">
    <location>
        <begin position="5"/>
        <end position="132"/>
    </location>
</feature>
<dbReference type="Pfam" id="PF00535">
    <property type="entry name" value="Glycos_transf_2"/>
    <property type="match status" value="1"/>
</dbReference>
<dbReference type="Gene3D" id="3.90.550.10">
    <property type="entry name" value="Spore Coat Polysaccharide Biosynthesis Protein SpsA, Chain A"/>
    <property type="match status" value="1"/>
</dbReference>
<dbReference type="GO" id="GO:0016740">
    <property type="term" value="F:transferase activity"/>
    <property type="evidence" value="ECO:0007669"/>
    <property type="project" value="UniProtKB-KW"/>
</dbReference>
<dbReference type="InterPro" id="IPR001173">
    <property type="entry name" value="Glyco_trans_2-like"/>
</dbReference>
<dbReference type="AlphaFoldDB" id="A0A077EKS5"/>
<sequence length="311" mass="37036">MKLAIVIPYYKIDYFEETIKSVAQQTDRNFMLYIGNDKSPDNPLPVIERYLRKDQYQYFEYEENYGGKDLVLQWERILDNVNEEWFQVLGDDDFIDSNFVEEFHRHCNKLSTNVNVIKVKNITCNADGNRIMNWSYYDNLASGEYNSLEFLLRKYRGSLNSSLSEHIFKTRKYKEVGFVHYPLAWHSDDMFFLQVSDLKDFYFIDSTCVYIRIFSGSITGGGHLEIKGEASKLFFKDLSLYLKEQNTSWSYKKKFLKSLRKNKKILGLDFLKRIYFENGFLGRLYYGMYWLKLLVKKVLPKSFVLKLQGEE</sequence>
<dbReference type="CDD" id="cd00761">
    <property type="entry name" value="Glyco_tranf_GTA_type"/>
    <property type="match status" value="1"/>
</dbReference>
<name>A0A077EKS5_9FLAO</name>
<dbReference type="Proteomes" id="UP000028933">
    <property type="component" value="Chromosome"/>
</dbReference>
<dbReference type="STRING" id="1338011.BD94_3318"/>
<dbReference type="KEGG" id="eao:BD94_3318"/>
<dbReference type="eggNOG" id="COG0463">
    <property type="taxonomic scope" value="Bacteria"/>
</dbReference>
<evidence type="ECO:0000259" key="1">
    <source>
        <dbReference type="Pfam" id="PF00535"/>
    </source>
</evidence>
<protein>
    <submittedName>
        <fullName evidence="2">Putative glycosyltransferase</fullName>
    </submittedName>
</protein>